<proteinExistence type="predicted"/>
<dbReference type="RefSeq" id="WP_378611076.1">
    <property type="nucleotide sequence ID" value="NZ_JBHSAX010000004.1"/>
</dbReference>
<sequence length="62" mass="6899">MQTCESATAYVIAALEAKGTATREDFDVPAIVTSVQSVIDSWDFEILEPQSFWRIAASYLRV</sequence>
<name>A0ABV8DPH7_9NOCA</name>
<reference evidence="2" key="1">
    <citation type="journal article" date="2019" name="Int. J. Syst. Evol. Microbiol.">
        <title>The Global Catalogue of Microorganisms (GCM) 10K type strain sequencing project: providing services to taxonomists for standard genome sequencing and annotation.</title>
        <authorList>
            <consortium name="The Broad Institute Genomics Platform"/>
            <consortium name="The Broad Institute Genome Sequencing Center for Infectious Disease"/>
            <person name="Wu L."/>
            <person name="Ma J."/>
        </authorList>
    </citation>
    <scope>NUCLEOTIDE SEQUENCE [LARGE SCALE GENOMIC DNA]</scope>
    <source>
        <strain evidence="2">CGMCC 4.7330</strain>
    </source>
</reference>
<evidence type="ECO:0000313" key="2">
    <source>
        <dbReference type="Proteomes" id="UP001595696"/>
    </source>
</evidence>
<organism evidence="1 2">
    <name type="scientific">Nocardia jiangsuensis</name>
    <dbReference type="NCBI Taxonomy" id="1691563"/>
    <lineage>
        <taxon>Bacteria</taxon>
        <taxon>Bacillati</taxon>
        <taxon>Actinomycetota</taxon>
        <taxon>Actinomycetes</taxon>
        <taxon>Mycobacteriales</taxon>
        <taxon>Nocardiaceae</taxon>
        <taxon>Nocardia</taxon>
    </lineage>
</organism>
<accession>A0ABV8DPH7</accession>
<protein>
    <submittedName>
        <fullName evidence="1">Uncharacterized protein</fullName>
    </submittedName>
</protein>
<keyword evidence="2" id="KW-1185">Reference proteome</keyword>
<comment type="caution">
    <text evidence="1">The sequence shown here is derived from an EMBL/GenBank/DDBJ whole genome shotgun (WGS) entry which is preliminary data.</text>
</comment>
<evidence type="ECO:0000313" key="1">
    <source>
        <dbReference type="EMBL" id="MFC3961327.1"/>
    </source>
</evidence>
<dbReference type="EMBL" id="JBHSAX010000004">
    <property type="protein sequence ID" value="MFC3961327.1"/>
    <property type="molecule type" value="Genomic_DNA"/>
</dbReference>
<dbReference type="Proteomes" id="UP001595696">
    <property type="component" value="Unassembled WGS sequence"/>
</dbReference>
<gene>
    <name evidence="1" type="ORF">ACFO0B_04920</name>
</gene>